<feature type="chain" id="PRO_5040959016" evidence="1">
    <location>
        <begin position="22"/>
        <end position="584"/>
    </location>
</feature>
<dbReference type="Pfam" id="PF05960">
    <property type="entry name" value="DUF885"/>
    <property type="match status" value="1"/>
</dbReference>
<dbReference type="PANTHER" id="PTHR33361:SF2">
    <property type="entry name" value="DUF885 DOMAIN-CONTAINING PROTEIN"/>
    <property type="match status" value="1"/>
</dbReference>
<reference evidence="2" key="1">
    <citation type="submission" date="2023-02" db="EMBL/GenBank/DDBJ databases">
        <title>Tahibacter soli sp. nov. isolated from soil.</title>
        <authorList>
            <person name="Baek J.H."/>
            <person name="Lee J.K."/>
            <person name="Choi D.G."/>
            <person name="Jeon C.O."/>
        </authorList>
    </citation>
    <scope>NUCLEOTIDE SEQUENCE</scope>
    <source>
        <strain evidence="2">BL</strain>
    </source>
</reference>
<accession>A0A9X4BLK5</accession>
<keyword evidence="1" id="KW-0732">Signal</keyword>
<dbReference type="EMBL" id="JAOVZO020000018">
    <property type="protein sequence ID" value="MDC8014354.1"/>
    <property type="molecule type" value="Genomic_DNA"/>
</dbReference>
<evidence type="ECO:0000313" key="3">
    <source>
        <dbReference type="Proteomes" id="UP001139971"/>
    </source>
</evidence>
<gene>
    <name evidence="2" type="ORF">OD750_017545</name>
</gene>
<dbReference type="AlphaFoldDB" id="A0A9X4BLK5"/>
<name>A0A9X4BLK5_9GAMM</name>
<dbReference type="PANTHER" id="PTHR33361">
    <property type="entry name" value="GLR0591 PROTEIN"/>
    <property type="match status" value="1"/>
</dbReference>
<keyword evidence="3" id="KW-1185">Reference proteome</keyword>
<comment type="caution">
    <text evidence="2">The sequence shown here is derived from an EMBL/GenBank/DDBJ whole genome shotgun (WGS) entry which is preliminary data.</text>
</comment>
<evidence type="ECO:0000256" key="1">
    <source>
        <dbReference type="SAM" id="SignalP"/>
    </source>
</evidence>
<evidence type="ECO:0000313" key="2">
    <source>
        <dbReference type="EMBL" id="MDC8014354.1"/>
    </source>
</evidence>
<dbReference type="InterPro" id="IPR010281">
    <property type="entry name" value="DUF885"/>
</dbReference>
<dbReference type="Proteomes" id="UP001139971">
    <property type="component" value="Unassembled WGS sequence"/>
</dbReference>
<proteinExistence type="predicted"/>
<dbReference type="RefSeq" id="WP_263541990.1">
    <property type="nucleotide sequence ID" value="NZ_JAOVZO020000018.1"/>
</dbReference>
<protein>
    <submittedName>
        <fullName evidence="2">DUF885 domain-containing protein</fullName>
    </submittedName>
</protein>
<feature type="signal peptide" evidence="1">
    <location>
        <begin position="1"/>
        <end position="21"/>
    </location>
</feature>
<sequence>MRLIRLAFLVCAAAALAPAFADTAADQRFTDLYQREWAWRLKQYPTMATSVGSHDDDDKLGHVDAKTQAQRLVALEGYKKELDAIDPKALSPEQRTNYAIYAAQLANSIDGIKLKAYLIPMTSDSSFYADLPMMAESHPFATKRDYENYIKRLEAVPGLFDEYTVLLKEGIRTGMTLPRVVLDGRDAPIRKVAELKDVTESPFYAPFKTFPPSVSVDDAKKLAADGERAIRTAVVPAYAKLLKFFTGEYMPKARQTLGAYSLPNGKAFYQSQIREYTTLDLSPEEIHKIGVSEVARIRAEMEKVKNDAKFDGDFAAFLKFLRTDPQFYAKTPRELLMHASYYAKRIDGMLPKYFGKLPRIPYGVAPVPEAIAPYYTTGRYSGPPEGGKGAGFYWVNTWKLEARPIYALPALTLHEAVPGHHLQGALAMEQGEQPPFRRYSYISAFGEGWALYTEHLGVEMGVYETPYDHFGRLTYEMWRACRLVIDTGVHAMGWTREASLALLRDNTALSEHEITTEVDRYISWPAQALSYKLGELKIRELRAKAEKTMGERFDLRAFHDAVLSLGSVPLPVLEARVDDFIAGK</sequence>
<organism evidence="2 3">
    <name type="scientific">Tahibacter soli</name>
    <dbReference type="NCBI Taxonomy" id="2983605"/>
    <lineage>
        <taxon>Bacteria</taxon>
        <taxon>Pseudomonadati</taxon>
        <taxon>Pseudomonadota</taxon>
        <taxon>Gammaproteobacteria</taxon>
        <taxon>Lysobacterales</taxon>
        <taxon>Rhodanobacteraceae</taxon>
        <taxon>Tahibacter</taxon>
    </lineage>
</organism>